<dbReference type="InterPro" id="IPR010530">
    <property type="entry name" value="B12D"/>
</dbReference>
<organism evidence="2 3">
    <name type="scientific">Sporormia fimetaria CBS 119925</name>
    <dbReference type="NCBI Taxonomy" id="1340428"/>
    <lineage>
        <taxon>Eukaryota</taxon>
        <taxon>Fungi</taxon>
        <taxon>Dikarya</taxon>
        <taxon>Ascomycota</taxon>
        <taxon>Pezizomycotina</taxon>
        <taxon>Dothideomycetes</taxon>
        <taxon>Pleosporomycetidae</taxon>
        <taxon>Pleosporales</taxon>
        <taxon>Sporormiaceae</taxon>
        <taxon>Sporormia</taxon>
    </lineage>
</organism>
<accession>A0A6A6V8G1</accession>
<name>A0A6A6V8G1_9PLEO</name>
<keyword evidence="1" id="KW-1133">Transmembrane helix</keyword>
<dbReference type="OrthoDB" id="202195at2759"/>
<proteinExistence type="predicted"/>
<dbReference type="Proteomes" id="UP000799440">
    <property type="component" value="Unassembled WGS sequence"/>
</dbReference>
<keyword evidence="3" id="KW-1185">Reference proteome</keyword>
<dbReference type="AlphaFoldDB" id="A0A6A6V8G1"/>
<feature type="transmembrane region" description="Helical" evidence="1">
    <location>
        <begin position="70"/>
        <end position="91"/>
    </location>
</feature>
<keyword evidence="1" id="KW-0472">Membrane</keyword>
<gene>
    <name evidence="2" type="ORF">M011DRAFT_426525</name>
</gene>
<evidence type="ECO:0000313" key="2">
    <source>
        <dbReference type="EMBL" id="KAF2745959.1"/>
    </source>
</evidence>
<evidence type="ECO:0000256" key="1">
    <source>
        <dbReference type="SAM" id="Phobius"/>
    </source>
</evidence>
<reference evidence="2" key="1">
    <citation type="journal article" date="2020" name="Stud. Mycol.">
        <title>101 Dothideomycetes genomes: a test case for predicting lifestyles and emergence of pathogens.</title>
        <authorList>
            <person name="Haridas S."/>
            <person name="Albert R."/>
            <person name="Binder M."/>
            <person name="Bloem J."/>
            <person name="Labutti K."/>
            <person name="Salamov A."/>
            <person name="Andreopoulos B."/>
            <person name="Baker S."/>
            <person name="Barry K."/>
            <person name="Bills G."/>
            <person name="Bluhm B."/>
            <person name="Cannon C."/>
            <person name="Castanera R."/>
            <person name="Culley D."/>
            <person name="Daum C."/>
            <person name="Ezra D."/>
            <person name="Gonzalez J."/>
            <person name="Henrissat B."/>
            <person name="Kuo A."/>
            <person name="Liang C."/>
            <person name="Lipzen A."/>
            <person name="Lutzoni F."/>
            <person name="Magnuson J."/>
            <person name="Mondo S."/>
            <person name="Nolan M."/>
            <person name="Ohm R."/>
            <person name="Pangilinan J."/>
            <person name="Park H.-J."/>
            <person name="Ramirez L."/>
            <person name="Alfaro M."/>
            <person name="Sun H."/>
            <person name="Tritt A."/>
            <person name="Yoshinaga Y."/>
            <person name="Zwiers L.-H."/>
            <person name="Turgeon B."/>
            <person name="Goodwin S."/>
            <person name="Spatafora J."/>
            <person name="Crous P."/>
            <person name="Grigoriev I."/>
        </authorList>
    </citation>
    <scope>NUCLEOTIDE SEQUENCE</scope>
    <source>
        <strain evidence="2">CBS 119925</strain>
    </source>
</reference>
<dbReference type="EMBL" id="MU006580">
    <property type="protein sequence ID" value="KAF2745959.1"/>
    <property type="molecule type" value="Genomic_DNA"/>
</dbReference>
<protein>
    <submittedName>
        <fullName evidence="2">Uncharacterized protein</fullName>
    </submittedName>
</protein>
<evidence type="ECO:0000313" key="3">
    <source>
        <dbReference type="Proteomes" id="UP000799440"/>
    </source>
</evidence>
<sequence length="105" mass="12260">MFKASRALAMQPTRMLFMRRTPQLLVRQSPKMYMQQTMRMMKPVPKEEQSAHTISQRLRALKSIPTEIFPLLAVLAIAVGFAIFSLIRKLMTDRTLRLRRQAGRE</sequence>
<dbReference type="Pfam" id="PF06522">
    <property type="entry name" value="B12D"/>
    <property type="match status" value="1"/>
</dbReference>
<keyword evidence="1" id="KW-0812">Transmembrane</keyword>